<reference evidence="3" key="1">
    <citation type="journal article" date="2008" name="Nature">
        <title>The amphioxus genome and the evolution of the chordate karyotype.</title>
        <authorList>
            <consortium name="US DOE Joint Genome Institute (JGI-PGF)"/>
            <person name="Putnam N.H."/>
            <person name="Butts T."/>
            <person name="Ferrier D.E.K."/>
            <person name="Furlong R.F."/>
            <person name="Hellsten U."/>
            <person name="Kawashima T."/>
            <person name="Robinson-Rechavi M."/>
            <person name="Shoguchi E."/>
            <person name="Terry A."/>
            <person name="Yu J.-K."/>
            <person name="Benito-Gutierrez E.L."/>
            <person name="Dubchak I."/>
            <person name="Garcia-Fernandez J."/>
            <person name="Gibson-Brown J.J."/>
            <person name="Grigoriev I.V."/>
            <person name="Horton A.C."/>
            <person name="de Jong P.J."/>
            <person name="Jurka J."/>
            <person name="Kapitonov V.V."/>
            <person name="Kohara Y."/>
            <person name="Kuroki Y."/>
            <person name="Lindquist E."/>
            <person name="Lucas S."/>
            <person name="Osoegawa K."/>
            <person name="Pennacchio L.A."/>
            <person name="Salamov A.A."/>
            <person name="Satou Y."/>
            <person name="Sauka-Spengler T."/>
            <person name="Schmutz J."/>
            <person name="Shin-I T."/>
            <person name="Toyoda A."/>
            <person name="Bronner-Fraser M."/>
            <person name="Fujiyama A."/>
            <person name="Holland L.Z."/>
            <person name="Holland P.W.H."/>
            <person name="Satoh N."/>
            <person name="Rokhsar D.S."/>
        </authorList>
    </citation>
    <scope>NUCLEOTIDE SEQUENCE [LARGE SCALE GENOMIC DNA]</scope>
    <source>
        <strain evidence="3">S238N-H82</strain>
        <tissue evidence="3">Testes</tissue>
    </source>
</reference>
<dbReference type="EMBL" id="GG666507">
    <property type="protein sequence ID" value="EEN61218.1"/>
    <property type="molecule type" value="Genomic_DNA"/>
</dbReference>
<keyword evidence="2" id="KW-1133">Transmembrane helix</keyword>
<feature type="region of interest" description="Disordered" evidence="1">
    <location>
        <begin position="1"/>
        <end position="44"/>
    </location>
</feature>
<feature type="compositionally biased region" description="Low complexity" evidence="1">
    <location>
        <begin position="126"/>
        <end position="149"/>
    </location>
</feature>
<feature type="transmembrane region" description="Helical" evidence="2">
    <location>
        <begin position="49"/>
        <end position="73"/>
    </location>
</feature>
<evidence type="ECO:0000256" key="1">
    <source>
        <dbReference type="SAM" id="MobiDB-lite"/>
    </source>
</evidence>
<dbReference type="InterPro" id="IPR029162">
    <property type="entry name" value="InaF-motif"/>
</dbReference>
<name>C3YEX4_BRAFL</name>
<keyword evidence="2" id="KW-0472">Membrane</keyword>
<dbReference type="Pfam" id="PF15018">
    <property type="entry name" value="InaF-motif"/>
    <property type="match status" value="1"/>
</dbReference>
<evidence type="ECO:0008006" key="4">
    <source>
        <dbReference type="Google" id="ProtNLM"/>
    </source>
</evidence>
<evidence type="ECO:0000256" key="2">
    <source>
        <dbReference type="SAM" id="Phobius"/>
    </source>
</evidence>
<keyword evidence="2" id="KW-0812">Transmembrane</keyword>
<dbReference type="InParanoid" id="C3YEX4"/>
<evidence type="ECO:0000313" key="3">
    <source>
        <dbReference type="EMBL" id="EEN61218.1"/>
    </source>
</evidence>
<feature type="compositionally biased region" description="Gly residues" evidence="1">
    <location>
        <begin position="98"/>
        <end position="125"/>
    </location>
</feature>
<accession>C3YEX4</accession>
<feature type="region of interest" description="Disordered" evidence="1">
    <location>
        <begin position="81"/>
        <end position="155"/>
    </location>
</feature>
<sequence length="155" mass="15316">MEEVGTQPDTFVPATADLEPPKPDNQAAPERLRPEPSFDSKPPNKVGRALLVVGYLFGISAGAIALVVFYSFFWTGDAELFPSTGGGMNATTPAAPGAGDGGGGEGNDGGNDGGGGGNGNGGDMDGGSTTTGGDEEITATASATTDPATQPRLSP</sequence>
<protein>
    <recommendedName>
        <fullName evidence="4">Transmembrane protein</fullName>
    </recommendedName>
</protein>
<organism>
    <name type="scientific">Branchiostoma floridae</name>
    <name type="common">Florida lancelet</name>
    <name type="synonym">Amphioxus</name>
    <dbReference type="NCBI Taxonomy" id="7739"/>
    <lineage>
        <taxon>Eukaryota</taxon>
        <taxon>Metazoa</taxon>
        <taxon>Chordata</taxon>
        <taxon>Cephalochordata</taxon>
        <taxon>Leptocardii</taxon>
        <taxon>Amphioxiformes</taxon>
        <taxon>Branchiostomatidae</taxon>
        <taxon>Branchiostoma</taxon>
    </lineage>
</organism>
<gene>
    <name evidence="3" type="ORF">BRAFLDRAFT_80852</name>
</gene>
<dbReference type="AlphaFoldDB" id="C3YEX4"/>
<proteinExistence type="predicted"/>